<sequence length="113" mass="13172">MKGNEKPTEILTKLKWKLKALKETLEEKQKAIVSLNYDEIEKRTREAEAIVSEISFNVDMIKGLGNEKDELISLLSDIKRINFENRYLISHSLAFTKKLLEFFDEANKVNKKV</sequence>
<proteinExistence type="predicted"/>
<feature type="coiled-coil region" evidence="1">
    <location>
        <begin position="11"/>
        <end position="38"/>
    </location>
</feature>
<dbReference type="SUPFAM" id="SSF140566">
    <property type="entry name" value="FlgN-like"/>
    <property type="match status" value="1"/>
</dbReference>
<dbReference type="Proteomes" id="UP000320623">
    <property type="component" value="Unassembled WGS sequence"/>
</dbReference>
<evidence type="ECO:0000313" key="3">
    <source>
        <dbReference type="Proteomes" id="UP000320623"/>
    </source>
</evidence>
<dbReference type="AlphaFoldDB" id="A0A0S4MS48"/>
<dbReference type="RefSeq" id="WP_140944088.1">
    <property type="nucleotide sequence ID" value="NZ_FAOO01000002.1"/>
</dbReference>
<reference evidence="3" key="1">
    <citation type="submission" date="2015-11" db="EMBL/GenBank/DDBJ databases">
        <authorList>
            <person name="Varghese N."/>
        </authorList>
    </citation>
    <scope>NUCLEOTIDE SEQUENCE [LARGE SCALE GENOMIC DNA]</scope>
</reference>
<name>A0A0S4MS48_9BACT</name>
<keyword evidence="1" id="KW-0175">Coiled coil</keyword>
<dbReference type="GO" id="GO:0044780">
    <property type="term" value="P:bacterial-type flagellum assembly"/>
    <property type="evidence" value="ECO:0007669"/>
    <property type="project" value="InterPro"/>
</dbReference>
<keyword evidence="3" id="KW-1185">Reference proteome</keyword>
<accession>A0A0S4MS48</accession>
<protein>
    <submittedName>
        <fullName evidence="2">FlgN protein</fullName>
    </submittedName>
</protein>
<gene>
    <name evidence="2" type="ORF">JGI1_00283</name>
</gene>
<dbReference type="InterPro" id="IPR036679">
    <property type="entry name" value="FlgN-like_sf"/>
</dbReference>
<dbReference type="STRING" id="1643428.GCA_001442855_00270"/>
<evidence type="ECO:0000313" key="2">
    <source>
        <dbReference type="EMBL" id="CUU01561.1"/>
    </source>
</evidence>
<dbReference type="EMBL" id="FAOO01000002">
    <property type="protein sequence ID" value="CUU01561.1"/>
    <property type="molecule type" value="Genomic_DNA"/>
</dbReference>
<evidence type="ECO:0000256" key="1">
    <source>
        <dbReference type="SAM" id="Coils"/>
    </source>
</evidence>
<organism evidence="2 3">
    <name type="scientific">Candidatus Thermokryptus mobilis</name>
    <dbReference type="NCBI Taxonomy" id="1643428"/>
    <lineage>
        <taxon>Bacteria</taxon>
        <taxon>Pseudomonadati</taxon>
        <taxon>Candidatus Kryptoniota</taxon>
        <taxon>Candidatus Thermokryptus</taxon>
    </lineage>
</organism>
<dbReference type="OrthoDB" id="9978134at2"/>